<sequence>MGTDWEVFAVRGIGQKARGARGAKSRTVPVPAGTARRGSSYGSFSYDPANPANPADPGGASPVPGEIGQLARTVAGALAAVGHPRGEVADLLGAMRQAVMADAKDRDAVAEILAGLPPSVLVELDCLSRPSESVGVFGGVKARRALLRALDAGHPAVAALLSMDENGGLREEAVVRLAAIPGPLPAAMLALRTDDWAEAVRHRARVGLMWRLDPDEAAVVVPILDARRGRRRSEGIFEVYRDAYRAEHLPTRRHGHARDLAASRTPQLRRFGHELSRVLGIADERSLLRTALRDPDHSCRSAAGHELLRRARGRHRDRTALALLKVADPLVRERAVEALPPFSDPFPLAGALADRSPNVRAAARRRLVAGGTDPAAAYRQLLEFPPAPGIVPGLLIGLGECGGEEDLAELHDRFDTDHQAQRRAARAGAVLLTKTWLPSPKGGRHDAR</sequence>
<feature type="region of interest" description="Disordered" evidence="1">
    <location>
        <begin position="20"/>
        <end position="63"/>
    </location>
</feature>
<keyword evidence="3" id="KW-1185">Reference proteome</keyword>
<protein>
    <recommendedName>
        <fullName evidence="4">HEAT repeat domain-containing protein</fullName>
    </recommendedName>
</protein>
<dbReference type="EMBL" id="JBEZFP010000089">
    <property type="protein sequence ID" value="MEU8137458.1"/>
    <property type="molecule type" value="Genomic_DNA"/>
</dbReference>
<feature type="compositionally biased region" description="Low complexity" evidence="1">
    <location>
        <begin position="47"/>
        <end position="60"/>
    </location>
</feature>
<evidence type="ECO:0000256" key="1">
    <source>
        <dbReference type="SAM" id="MobiDB-lite"/>
    </source>
</evidence>
<dbReference type="InterPro" id="IPR016024">
    <property type="entry name" value="ARM-type_fold"/>
</dbReference>
<evidence type="ECO:0008006" key="4">
    <source>
        <dbReference type="Google" id="ProtNLM"/>
    </source>
</evidence>
<accession>A0ABV3DNX2</accession>
<proteinExistence type="predicted"/>
<dbReference type="RefSeq" id="WP_358359382.1">
    <property type="nucleotide sequence ID" value="NZ_JBEZFP010000089.1"/>
</dbReference>
<gene>
    <name evidence="2" type="ORF">AB0C36_28600</name>
</gene>
<name>A0ABV3DNX2_9ACTN</name>
<dbReference type="Proteomes" id="UP001551482">
    <property type="component" value="Unassembled WGS sequence"/>
</dbReference>
<dbReference type="SUPFAM" id="SSF48371">
    <property type="entry name" value="ARM repeat"/>
    <property type="match status" value="1"/>
</dbReference>
<comment type="caution">
    <text evidence="2">The sequence shown here is derived from an EMBL/GenBank/DDBJ whole genome shotgun (WGS) entry which is preliminary data.</text>
</comment>
<evidence type="ECO:0000313" key="2">
    <source>
        <dbReference type="EMBL" id="MEU8137458.1"/>
    </source>
</evidence>
<organism evidence="2 3">
    <name type="scientific">Streptodolium elevatio</name>
    <dbReference type="NCBI Taxonomy" id="3157996"/>
    <lineage>
        <taxon>Bacteria</taxon>
        <taxon>Bacillati</taxon>
        <taxon>Actinomycetota</taxon>
        <taxon>Actinomycetes</taxon>
        <taxon>Kitasatosporales</taxon>
        <taxon>Streptomycetaceae</taxon>
        <taxon>Streptodolium</taxon>
    </lineage>
</organism>
<evidence type="ECO:0000313" key="3">
    <source>
        <dbReference type="Proteomes" id="UP001551482"/>
    </source>
</evidence>
<reference evidence="2 3" key="1">
    <citation type="submission" date="2024-06" db="EMBL/GenBank/DDBJ databases">
        <title>The Natural Products Discovery Center: Release of the First 8490 Sequenced Strains for Exploring Actinobacteria Biosynthetic Diversity.</title>
        <authorList>
            <person name="Kalkreuter E."/>
            <person name="Kautsar S.A."/>
            <person name="Yang D."/>
            <person name="Bader C.D."/>
            <person name="Teijaro C.N."/>
            <person name="Fluegel L."/>
            <person name="Davis C.M."/>
            <person name="Simpson J.R."/>
            <person name="Lauterbach L."/>
            <person name="Steele A.D."/>
            <person name="Gui C."/>
            <person name="Meng S."/>
            <person name="Li G."/>
            <person name="Viehrig K."/>
            <person name="Ye F."/>
            <person name="Su P."/>
            <person name="Kiefer A.F."/>
            <person name="Nichols A."/>
            <person name="Cepeda A.J."/>
            <person name="Yan W."/>
            <person name="Fan B."/>
            <person name="Jiang Y."/>
            <person name="Adhikari A."/>
            <person name="Zheng C.-J."/>
            <person name="Schuster L."/>
            <person name="Cowan T.M."/>
            <person name="Smanski M.J."/>
            <person name="Chevrette M.G."/>
            <person name="De Carvalho L.P.S."/>
            <person name="Shen B."/>
        </authorList>
    </citation>
    <scope>NUCLEOTIDE SEQUENCE [LARGE SCALE GENOMIC DNA]</scope>
    <source>
        <strain evidence="2 3">NPDC048946</strain>
    </source>
</reference>